<evidence type="ECO:0000256" key="4">
    <source>
        <dbReference type="ARBA" id="ARBA00022723"/>
    </source>
</evidence>
<dbReference type="InterPro" id="IPR016192">
    <property type="entry name" value="APOBEC/CMP_deaminase_Zn-bd"/>
</dbReference>
<protein>
    <recommendedName>
        <fullName evidence="8">tRNA-specific adenosine deaminase</fullName>
        <ecNumber evidence="8">3.5.4.33</ecNumber>
    </recommendedName>
</protein>
<dbReference type="HAMAP" id="MF_00972">
    <property type="entry name" value="tRNA_aden_deaminase"/>
    <property type="match status" value="1"/>
</dbReference>
<keyword evidence="5 8" id="KW-0378">Hydrolase</keyword>
<keyword evidence="4 8" id="KW-0479">Metal-binding</keyword>
<dbReference type="CDD" id="cd01285">
    <property type="entry name" value="nucleoside_deaminase"/>
    <property type="match status" value="1"/>
</dbReference>
<dbReference type="PROSITE" id="PS51747">
    <property type="entry name" value="CYT_DCMP_DEAMINASES_2"/>
    <property type="match status" value="1"/>
</dbReference>
<dbReference type="Pfam" id="PF14437">
    <property type="entry name" value="MafB19-deam"/>
    <property type="match status" value="1"/>
</dbReference>
<evidence type="ECO:0000313" key="11">
    <source>
        <dbReference type="Proteomes" id="UP000032431"/>
    </source>
</evidence>
<dbReference type="STRING" id="29343.CCDG5_1179"/>
<dbReference type="PANTHER" id="PTHR11079">
    <property type="entry name" value="CYTOSINE DEAMINASE FAMILY MEMBER"/>
    <property type="match status" value="1"/>
</dbReference>
<comment type="similarity">
    <text evidence="1">Belongs to the cytidine and deoxycytidylate deaminase family. ADAT2 subfamily.</text>
</comment>
<dbReference type="InterPro" id="IPR002125">
    <property type="entry name" value="CMP_dCMP_dom"/>
</dbReference>
<dbReference type="PATRIC" id="fig|29343.3.peg.1237"/>
<dbReference type="SUPFAM" id="SSF53927">
    <property type="entry name" value="Cytidine deaminase-like"/>
    <property type="match status" value="1"/>
</dbReference>
<evidence type="ECO:0000256" key="7">
    <source>
        <dbReference type="ARBA" id="ARBA00048045"/>
    </source>
</evidence>
<evidence type="ECO:0000256" key="5">
    <source>
        <dbReference type="ARBA" id="ARBA00022801"/>
    </source>
</evidence>
<feature type="binding site" evidence="8">
    <location>
        <position position="88"/>
    </location>
    <ligand>
        <name>Zn(2+)</name>
        <dbReference type="ChEBI" id="CHEBI:29105"/>
        <note>catalytic</note>
    </ligand>
</feature>
<feature type="binding site" evidence="8">
    <location>
        <position position="58"/>
    </location>
    <ligand>
        <name>Zn(2+)</name>
        <dbReference type="ChEBI" id="CHEBI:29105"/>
        <note>catalytic</note>
    </ligand>
</feature>
<keyword evidence="6 8" id="KW-0862">Zinc</keyword>
<evidence type="ECO:0000256" key="8">
    <source>
        <dbReference type="HAMAP-Rule" id="MF_00972"/>
    </source>
</evidence>
<dbReference type="GO" id="GO:0052717">
    <property type="term" value="F:tRNA-specific adenosine-34 deaminase activity"/>
    <property type="evidence" value="ECO:0007669"/>
    <property type="project" value="UniProtKB-UniRule"/>
</dbReference>
<comment type="catalytic activity">
    <reaction evidence="7 8">
        <text>adenosine(34) in tRNA + H2O + H(+) = inosine(34) in tRNA + NH4(+)</text>
        <dbReference type="Rhea" id="RHEA:43168"/>
        <dbReference type="Rhea" id="RHEA-COMP:10373"/>
        <dbReference type="Rhea" id="RHEA-COMP:10374"/>
        <dbReference type="ChEBI" id="CHEBI:15377"/>
        <dbReference type="ChEBI" id="CHEBI:15378"/>
        <dbReference type="ChEBI" id="CHEBI:28938"/>
        <dbReference type="ChEBI" id="CHEBI:74411"/>
        <dbReference type="ChEBI" id="CHEBI:82852"/>
        <dbReference type="EC" id="3.5.4.33"/>
    </reaction>
</comment>
<reference evidence="11" key="1">
    <citation type="submission" date="2014-07" db="EMBL/GenBank/DDBJ databases">
        <authorList>
            <person name="Wibberg D."/>
        </authorList>
    </citation>
    <scope>NUCLEOTIDE SEQUENCE [LARGE SCALE GENOMIC DNA]</scope>
    <source>
        <strain evidence="11">DG5</strain>
    </source>
</reference>
<dbReference type="OrthoDB" id="9802676at2"/>
<evidence type="ECO:0000256" key="3">
    <source>
        <dbReference type="ARBA" id="ARBA00022694"/>
    </source>
</evidence>
<comment type="function">
    <text evidence="8">Catalyzes the deamination of adenosine to inosine at the wobble position 34 of tRNA(Arg2).</text>
</comment>
<dbReference type="GO" id="GO:0002100">
    <property type="term" value="P:tRNA wobble adenosine to inosine editing"/>
    <property type="evidence" value="ECO:0007669"/>
    <property type="project" value="UniProtKB-UniRule"/>
</dbReference>
<evidence type="ECO:0000256" key="2">
    <source>
        <dbReference type="ARBA" id="ARBA00011738"/>
    </source>
</evidence>
<feature type="active site" description="Proton donor" evidence="8">
    <location>
        <position position="60"/>
    </location>
</feature>
<dbReference type="GO" id="GO:0008270">
    <property type="term" value="F:zinc ion binding"/>
    <property type="evidence" value="ECO:0007669"/>
    <property type="project" value="UniProtKB-UniRule"/>
</dbReference>
<dbReference type="Gene3D" id="3.40.140.10">
    <property type="entry name" value="Cytidine Deaminase, domain 2"/>
    <property type="match status" value="1"/>
</dbReference>
<proteinExistence type="inferred from homology"/>
<dbReference type="InterPro" id="IPR028883">
    <property type="entry name" value="tRNA_aden_deaminase"/>
</dbReference>
<evidence type="ECO:0000259" key="9">
    <source>
        <dbReference type="PROSITE" id="PS51747"/>
    </source>
</evidence>
<dbReference type="KEGG" id="ccel:CCDG5_1179"/>
<sequence length="165" mass="18418">MTSTLQSHYESMMRLALSQARIAFREREVPIGAVICKGNDIISFGHNRRETGRNALYHAEIEAINNACRVLGGWRLDGCELYVTLEPCPMCAGAIINSRIKTVIFGAKDPKAGVCGSIINLFDFKFNHRPNIIGGILEDECSLLLKSFFADLRKEKNQNNNLESN</sequence>
<gene>
    <name evidence="8" type="primary">tadA</name>
    <name evidence="10" type="ORF">CCDG5_1179</name>
</gene>
<evidence type="ECO:0000256" key="1">
    <source>
        <dbReference type="ARBA" id="ARBA00010669"/>
    </source>
</evidence>
<evidence type="ECO:0000313" key="10">
    <source>
        <dbReference type="EMBL" id="CDZ24294.1"/>
    </source>
</evidence>
<dbReference type="AlphaFoldDB" id="A0A078KT65"/>
<dbReference type="EC" id="3.5.4.33" evidence="8"/>
<dbReference type="InterPro" id="IPR058535">
    <property type="entry name" value="MafB19-deam"/>
</dbReference>
<feature type="binding site" evidence="8">
    <location>
        <position position="91"/>
    </location>
    <ligand>
        <name>Zn(2+)</name>
        <dbReference type="ChEBI" id="CHEBI:29105"/>
        <note>catalytic</note>
    </ligand>
</feature>
<comment type="subunit">
    <text evidence="2 8">Homodimer.</text>
</comment>
<dbReference type="PROSITE" id="PS00903">
    <property type="entry name" value="CYT_DCMP_DEAMINASES_1"/>
    <property type="match status" value="1"/>
</dbReference>
<dbReference type="PANTHER" id="PTHR11079:SF202">
    <property type="entry name" value="TRNA-SPECIFIC ADENOSINE DEAMINASE"/>
    <property type="match status" value="1"/>
</dbReference>
<dbReference type="InterPro" id="IPR016193">
    <property type="entry name" value="Cytidine_deaminase-like"/>
</dbReference>
<feature type="domain" description="CMP/dCMP-type deaminase" evidence="9">
    <location>
        <begin position="7"/>
        <end position="139"/>
    </location>
</feature>
<comment type="cofactor">
    <cofactor evidence="8">
        <name>Zn(2+)</name>
        <dbReference type="ChEBI" id="CHEBI:29105"/>
    </cofactor>
    <text evidence="8">Binds 1 zinc ion per subunit.</text>
</comment>
<accession>A0A078KT65</accession>
<dbReference type="EMBL" id="LM995447">
    <property type="protein sequence ID" value="CDZ24294.1"/>
    <property type="molecule type" value="Genomic_DNA"/>
</dbReference>
<dbReference type="FunFam" id="3.40.140.10:FF:000005">
    <property type="entry name" value="tRNA-specific adenosine deaminase"/>
    <property type="match status" value="1"/>
</dbReference>
<dbReference type="Proteomes" id="UP000032431">
    <property type="component" value="Chromosome I"/>
</dbReference>
<keyword evidence="11" id="KW-1185">Reference proteome</keyword>
<evidence type="ECO:0000256" key="6">
    <source>
        <dbReference type="ARBA" id="ARBA00022833"/>
    </source>
</evidence>
<keyword evidence="3 8" id="KW-0819">tRNA processing</keyword>
<organism evidence="10 11">
    <name type="scientific">[Clostridium] cellulosi</name>
    <dbReference type="NCBI Taxonomy" id="29343"/>
    <lineage>
        <taxon>Bacteria</taxon>
        <taxon>Bacillati</taxon>
        <taxon>Bacillota</taxon>
        <taxon>Clostridia</taxon>
        <taxon>Eubacteriales</taxon>
        <taxon>Oscillospiraceae</taxon>
        <taxon>Oscillospiraceae incertae sedis</taxon>
    </lineage>
</organism>
<dbReference type="HOGENOM" id="CLU_025810_3_2_9"/>
<name>A0A078KT65_9FIRM</name>